<proteinExistence type="predicted"/>
<dbReference type="Pfam" id="PF23622">
    <property type="entry name" value="LRR_At1g61320_AtMIF1"/>
    <property type="match status" value="1"/>
</dbReference>
<keyword evidence="4" id="KW-1185">Reference proteome</keyword>
<dbReference type="Pfam" id="PF00646">
    <property type="entry name" value="F-box"/>
    <property type="match status" value="1"/>
</dbReference>
<dbReference type="Gramene" id="mRNA:HanXRQr2_Chr14g0669251">
    <property type="protein sequence ID" value="mRNA:HanXRQr2_Chr14g0669251"/>
    <property type="gene ID" value="HanXRQr2_Chr14g0669251"/>
</dbReference>
<dbReference type="OMA" id="ANCNINQ"/>
<gene>
    <name evidence="3" type="ORF">HannXRQ_Chr14g0462011</name>
    <name evidence="2" type="ORF">HanXRQr2_Chr14g0669251</name>
</gene>
<name>A0A251SM49_HELAN</name>
<dbReference type="EMBL" id="CM007903">
    <property type="protein sequence ID" value="OTF99934.1"/>
    <property type="molecule type" value="Genomic_DNA"/>
</dbReference>
<dbReference type="EMBL" id="MNCJ02000329">
    <property type="protein sequence ID" value="KAF5771319.1"/>
    <property type="molecule type" value="Genomic_DNA"/>
</dbReference>
<reference evidence="2" key="3">
    <citation type="submission" date="2020-06" db="EMBL/GenBank/DDBJ databases">
        <title>Helianthus annuus Genome sequencing and assembly Release 2.</title>
        <authorList>
            <person name="Gouzy J."/>
            <person name="Langlade N."/>
            <person name="Munos S."/>
        </authorList>
    </citation>
    <scope>NUCLEOTIDE SEQUENCE</scope>
    <source>
        <tissue evidence="2">Leaves</tissue>
    </source>
</reference>
<dbReference type="SUPFAM" id="SSF52047">
    <property type="entry name" value="RNI-like"/>
    <property type="match status" value="1"/>
</dbReference>
<accession>A0A251SM49</accession>
<feature type="domain" description="F-box" evidence="1">
    <location>
        <begin position="20"/>
        <end position="69"/>
    </location>
</feature>
<dbReference type="InterPro" id="IPR055411">
    <property type="entry name" value="LRR_FXL15/At3g58940/PEG3-like"/>
</dbReference>
<dbReference type="InterPro" id="IPR055357">
    <property type="entry name" value="LRR_At1g61320_AtMIF1"/>
</dbReference>
<dbReference type="InterPro" id="IPR001810">
    <property type="entry name" value="F-box_dom"/>
</dbReference>
<dbReference type="SUPFAM" id="SSF81383">
    <property type="entry name" value="F-box domain"/>
    <property type="match status" value="1"/>
</dbReference>
<evidence type="ECO:0000259" key="1">
    <source>
        <dbReference type="PROSITE" id="PS50181"/>
    </source>
</evidence>
<dbReference type="Gene3D" id="3.80.10.10">
    <property type="entry name" value="Ribonuclease Inhibitor"/>
    <property type="match status" value="1"/>
</dbReference>
<dbReference type="InterPro" id="IPR032675">
    <property type="entry name" value="LRR_dom_sf"/>
</dbReference>
<dbReference type="AlphaFoldDB" id="A0A251SM49"/>
<dbReference type="Proteomes" id="UP000215914">
    <property type="component" value="Chromosome 14"/>
</dbReference>
<dbReference type="InParanoid" id="A0A251SM49"/>
<sequence>MIRGKQPKVKAKCLSKVERVDRITTLPQAVVETILCLLPIKEVARTSVLSREWRYKWTTIPELEFYQDDLKESSDGSETSDLERARNNMDTRCKLIYVIHQVLLLHQGPIREFTLSMDAHHTCFEIDQIILHLSRNHAVNKLRFEFYDYNTYGLPLSFFSLHHLTDLYLANCNINQKPIFNGFGSLTNLSLIFVKISRKALLHLLSNCPSLKRLDMLIRDFLGDEKPNTMELFKCLPMIERLTTGGYIIPSLVQASVSQELPTSLIHLKYCYIEDLSFKDGYGLPFITALIKCSPNLEKIELAMNDDEIKSVLLDEYSVTLEKYSNVWLEHLNELQIGYFTHVKPVLELVKFIFARSPNLKKVSLLTNEVVDKNERLEILKTLRRSTRVTGGNCCTLSIASNPNDGFPLEETF</sequence>
<dbReference type="OrthoDB" id="612216at2759"/>
<protein>
    <submittedName>
        <fullName evidence="2">F-box domain, leucine-rich repeat domain superfamily, F-box-like domain superfamily</fullName>
    </submittedName>
    <submittedName>
        <fullName evidence="3">Putative F-box domain, Leucine-rich repeat domain, L domain-like protein</fullName>
    </submittedName>
</protein>
<reference evidence="2 4" key="1">
    <citation type="journal article" date="2017" name="Nature">
        <title>The sunflower genome provides insights into oil metabolism, flowering and Asterid evolution.</title>
        <authorList>
            <person name="Badouin H."/>
            <person name="Gouzy J."/>
            <person name="Grassa C.J."/>
            <person name="Murat F."/>
            <person name="Staton S.E."/>
            <person name="Cottret L."/>
            <person name="Lelandais-Briere C."/>
            <person name="Owens G.L."/>
            <person name="Carrere S."/>
            <person name="Mayjonade B."/>
            <person name="Legrand L."/>
            <person name="Gill N."/>
            <person name="Kane N.C."/>
            <person name="Bowers J.E."/>
            <person name="Hubner S."/>
            <person name="Bellec A."/>
            <person name="Berard A."/>
            <person name="Berges H."/>
            <person name="Blanchet N."/>
            <person name="Boniface M.C."/>
            <person name="Brunel D."/>
            <person name="Catrice O."/>
            <person name="Chaidir N."/>
            <person name="Claudel C."/>
            <person name="Donnadieu C."/>
            <person name="Faraut T."/>
            <person name="Fievet G."/>
            <person name="Helmstetter N."/>
            <person name="King M."/>
            <person name="Knapp S.J."/>
            <person name="Lai Z."/>
            <person name="Le Paslier M.C."/>
            <person name="Lippi Y."/>
            <person name="Lorenzon L."/>
            <person name="Mandel J.R."/>
            <person name="Marage G."/>
            <person name="Marchand G."/>
            <person name="Marquand E."/>
            <person name="Bret-Mestries E."/>
            <person name="Morien E."/>
            <person name="Nambeesan S."/>
            <person name="Nguyen T."/>
            <person name="Pegot-Espagnet P."/>
            <person name="Pouilly N."/>
            <person name="Raftis F."/>
            <person name="Sallet E."/>
            <person name="Schiex T."/>
            <person name="Thomas J."/>
            <person name="Vandecasteele C."/>
            <person name="Vares D."/>
            <person name="Vear F."/>
            <person name="Vautrin S."/>
            <person name="Crespi M."/>
            <person name="Mangin B."/>
            <person name="Burke J.M."/>
            <person name="Salse J."/>
            <person name="Munos S."/>
            <person name="Vincourt P."/>
            <person name="Rieseberg L.H."/>
            <person name="Langlade N.B."/>
        </authorList>
    </citation>
    <scope>NUCLEOTIDE SEQUENCE [LARGE SCALE GENOMIC DNA]</scope>
    <source>
        <strain evidence="4">cv. SF193</strain>
        <tissue evidence="2">Leaves</tissue>
    </source>
</reference>
<dbReference type="Pfam" id="PF24758">
    <property type="entry name" value="LRR_At5g56370"/>
    <property type="match status" value="1"/>
</dbReference>
<evidence type="ECO:0000313" key="4">
    <source>
        <dbReference type="Proteomes" id="UP000215914"/>
    </source>
</evidence>
<dbReference type="InterPro" id="IPR053781">
    <property type="entry name" value="F-box_AtFBL13-like"/>
</dbReference>
<dbReference type="InterPro" id="IPR036047">
    <property type="entry name" value="F-box-like_dom_sf"/>
</dbReference>
<dbReference type="CDD" id="cd22160">
    <property type="entry name" value="F-box_AtFBL13-like"/>
    <property type="match status" value="1"/>
</dbReference>
<dbReference type="PROSITE" id="PS50181">
    <property type="entry name" value="FBOX"/>
    <property type="match status" value="1"/>
</dbReference>
<dbReference type="PANTHER" id="PTHR31639">
    <property type="entry name" value="F-BOX PROTEIN-LIKE"/>
    <property type="match status" value="1"/>
</dbReference>
<evidence type="ECO:0000313" key="2">
    <source>
        <dbReference type="EMBL" id="KAF5771319.1"/>
    </source>
</evidence>
<reference evidence="3" key="2">
    <citation type="submission" date="2017-02" db="EMBL/GenBank/DDBJ databases">
        <title>Sunflower complete genome.</title>
        <authorList>
            <person name="Langlade N."/>
            <person name="Munos S."/>
        </authorList>
    </citation>
    <scope>NUCLEOTIDE SEQUENCE [LARGE SCALE GENOMIC DNA]</scope>
    <source>
        <tissue evidence="3">Leaves</tissue>
    </source>
</reference>
<dbReference type="PANTHER" id="PTHR31639:SF315">
    <property type="entry name" value="LEUCINE-RICH REPEAT DOMAIN SUPERFAMILY, F-BOX-LIKE DOMAIN SUPERFAMILY"/>
    <property type="match status" value="1"/>
</dbReference>
<organism evidence="3 4">
    <name type="scientific">Helianthus annuus</name>
    <name type="common">Common sunflower</name>
    <dbReference type="NCBI Taxonomy" id="4232"/>
    <lineage>
        <taxon>Eukaryota</taxon>
        <taxon>Viridiplantae</taxon>
        <taxon>Streptophyta</taxon>
        <taxon>Embryophyta</taxon>
        <taxon>Tracheophyta</taxon>
        <taxon>Spermatophyta</taxon>
        <taxon>Magnoliopsida</taxon>
        <taxon>eudicotyledons</taxon>
        <taxon>Gunneridae</taxon>
        <taxon>Pentapetalae</taxon>
        <taxon>asterids</taxon>
        <taxon>campanulids</taxon>
        <taxon>Asterales</taxon>
        <taxon>Asteraceae</taxon>
        <taxon>Asteroideae</taxon>
        <taxon>Heliantheae alliance</taxon>
        <taxon>Heliantheae</taxon>
        <taxon>Helianthus</taxon>
    </lineage>
</organism>
<evidence type="ECO:0000313" key="3">
    <source>
        <dbReference type="EMBL" id="OTF99934.1"/>
    </source>
</evidence>